<dbReference type="RefSeq" id="WP_354369560.1">
    <property type="nucleotide sequence ID" value="NZ_JBEPLN010000029.1"/>
</dbReference>
<protein>
    <submittedName>
        <fullName evidence="1">NTP pyrophosphatase (Non-canonical NTP hydrolase)</fullName>
    </submittedName>
</protein>
<dbReference type="PANTHER" id="PTHR46523">
    <property type="entry name" value="DCTP PYROPHOSPHATASE 1"/>
    <property type="match status" value="1"/>
</dbReference>
<dbReference type="PIRSF" id="PIRSF029826">
    <property type="entry name" value="UCP029826_pph"/>
    <property type="match status" value="1"/>
</dbReference>
<reference evidence="1 2" key="1">
    <citation type="submission" date="2024-06" db="EMBL/GenBank/DDBJ databases">
        <title>Genomic Encyclopedia of Type Strains, Phase IV (KMG-IV): sequencing the most valuable type-strain genomes for metagenomic binning, comparative biology and taxonomic classification.</title>
        <authorList>
            <person name="Goeker M."/>
        </authorList>
    </citation>
    <scope>NUCLEOTIDE SEQUENCE [LARGE SCALE GENOMIC DNA]</scope>
    <source>
        <strain evidence="1 2">DSM 28302</strain>
    </source>
</reference>
<name>A0ABV2JGH7_9STRE</name>
<dbReference type="Pfam" id="PF12643">
    <property type="entry name" value="MazG-like"/>
    <property type="match status" value="1"/>
</dbReference>
<gene>
    <name evidence="1" type="ORF">ABID28_001519</name>
</gene>
<sequence length="100" mass="11417">MTKEIIEEILSFRDARGWGEAHTPRNLASSIVIEASELLENYQWGEDLADEVNVKEEIADVLIYTFLLTEKLGLDVETIIREKLVKNAIKYPLPEQGKQS</sequence>
<dbReference type="InterPro" id="IPR025984">
    <property type="entry name" value="DCTPP"/>
</dbReference>
<dbReference type="Proteomes" id="UP001549037">
    <property type="component" value="Unassembled WGS sequence"/>
</dbReference>
<comment type="caution">
    <text evidence="1">The sequence shown here is derived from an EMBL/GenBank/DDBJ whole genome shotgun (WGS) entry which is preliminary data.</text>
</comment>
<dbReference type="GO" id="GO:0016787">
    <property type="term" value="F:hydrolase activity"/>
    <property type="evidence" value="ECO:0007669"/>
    <property type="project" value="UniProtKB-KW"/>
</dbReference>
<dbReference type="Gene3D" id="1.10.287.1080">
    <property type="entry name" value="MazG-like"/>
    <property type="match status" value="1"/>
</dbReference>
<proteinExistence type="predicted"/>
<dbReference type="PANTHER" id="PTHR46523:SF1">
    <property type="entry name" value="DCTP PYROPHOSPHATASE 1"/>
    <property type="match status" value="1"/>
</dbReference>
<accession>A0ABV2JGH7</accession>
<dbReference type="SUPFAM" id="SSF101386">
    <property type="entry name" value="all-alpha NTP pyrophosphatases"/>
    <property type="match status" value="1"/>
</dbReference>
<evidence type="ECO:0000313" key="1">
    <source>
        <dbReference type="EMBL" id="MET3634858.1"/>
    </source>
</evidence>
<organism evidence="1 2">
    <name type="scientific">Streptococcus porcorum</name>
    <dbReference type="NCBI Taxonomy" id="701526"/>
    <lineage>
        <taxon>Bacteria</taxon>
        <taxon>Bacillati</taxon>
        <taxon>Bacillota</taxon>
        <taxon>Bacilli</taxon>
        <taxon>Lactobacillales</taxon>
        <taxon>Streptococcaceae</taxon>
        <taxon>Streptococcus</taxon>
    </lineage>
</organism>
<dbReference type="EMBL" id="JBEPLN010000029">
    <property type="protein sequence ID" value="MET3634858.1"/>
    <property type="molecule type" value="Genomic_DNA"/>
</dbReference>
<evidence type="ECO:0000313" key="2">
    <source>
        <dbReference type="Proteomes" id="UP001549037"/>
    </source>
</evidence>
<keyword evidence="2" id="KW-1185">Reference proteome</keyword>
<keyword evidence="1" id="KW-0378">Hydrolase</keyword>
<dbReference type="CDD" id="cd11537">
    <property type="entry name" value="NTP-PPase_RS21-C6_like"/>
    <property type="match status" value="1"/>
</dbReference>
<dbReference type="InterPro" id="IPR052555">
    <property type="entry name" value="dCTP_Pyrophosphatase"/>
</dbReference>